<evidence type="ECO:0000259" key="5">
    <source>
        <dbReference type="PROSITE" id="PS51007"/>
    </source>
</evidence>
<proteinExistence type="predicted"/>
<dbReference type="InterPro" id="IPR009056">
    <property type="entry name" value="Cyt_c-like_dom"/>
</dbReference>
<keyword evidence="1 4" id="KW-0349">Heme</keyword>
<evidence type="ECO:0000256" key="3">
    <source>
        <dbReference type="ARBA" id="ARBA00023004"/>
    </source>
</evidence>
<gene>
    <name evidence="6" type="ORF">GIW81_15660</name>
</gene>
<dbReference type="GO" id="GO:0020037">
    <property type="term" value="F:heme binding"/>
    <property type="evidence" value="ECO:0007669"/>
    <property type="project" value="InterPro"/>
</dbReference>
<dbReference type="EMBL" id="WMBQ01000002">
    <property type="protein sequence ID" value="MTD95775.1"/>
    <property type="molecule type" value="Genomic_DNA"/>
</dbReference>
<evidence type="ECO:0000256" key="2">
    <source>
        <dbReference type="ARBA" id="ARBA00022723"/>
    </source>
</evidence>
<dbReference type="GO" id="GO:0046872">
    <property type="term" value="F:metal ion binding"/>
    <property type="evidence" value="ECO:0007669"/>
    <property type="project" value="UniProtKB-KW"/>
</dbReference>
<reference evidence="6 7" key="1">
    <citation type="submission" date="2019-11" db="EMBL/GenBank/DDBJ databases">
        <title>Identification of a novel strain.</title>
        <authorList>
            <person name="Xu Q."/>
            <person name="Wang G."/>
        </authorList>
    </citation>
    <scope>NUCLEOTIDE SEQUENCE [LARGE SCALE GENOMIC DNA]</scope>
    <source>
        <strain evidence="7">xq</strain>
    </source>
</reference>
<dbReference type="PROSITE" id="PS51007">
    <property type="entry name" value="CYTC"/>
    <property type="match status" value="1"/>
</dbReference>
<evidence type="ECO:0000313" key="6">
    <source>
        <dbReference type="EMBL" id="MTD95775.1"/>
    </source>
</evidence>
<organism evidence="6 7">
    <name type="scientific">Hyphomicrobium album</name>
    <dbReference type="NCBI Taxonomy" id="2665159"/>
    <lineage>
        <taxon>Bacteria</taxon>
        <taxon>Pseudomonadati</taxon>
        <taxon>Pseudomonadota</taxon>
        <taxon>Alphaproteobacteria</taxon>
        <taxon>Hyphomicrobiales</taxon>
        <taxon>Hyphomicrobiaceae</taxon>
        <taxon>Hyphomicrobium</taxon>
    </lineage>
</organism>
<sequence length="119" mass="13089">MLGLRLDAMHVVLAGALLTASLQPSAAADGREAGQAILERNCSRCHAVVAGQPSPLAEAPNLYTVLGTYPWERLEVELSEGIGSRHKDMPQIQFSIEDIESIYYYLHDRSPDAESRRPQ</sequence>
<dbReference type="AlphaFoldDB" id="A0A6I3KJ75"/>
<dbReference type="InterPro" id="IPR036909">
    <property type="entry name" value="Cyt_c-like_dom_sf"/>
</dbReference>
<evidence type="ECO:0000256" key="4">
    <source>
        <dbReference type="PROSITE-ProRule" id="PRU00433"/>
    </source>
</evidence>
<keyword evidence="3 4" id="KW-0408">Iron</keyword>
<evidence type="ECO:0000313" key="7">
    <source>
        <dbReference type="Proteomes" id="UP000440694"/>
    </source>
</evidence>
<dbReference type="Pfam" id="PF00034">
    <property type="entry name" value="Cytochrom_C"/>
    <property type="match status" value="1"/>
</dbReference>
<keyword evidence="7" id="KW-1185">Reference proteome</keyword>
<name>A0A6I3KJ75_9HYPH</name>
<dbReference type="RefSeq" id="WP_154740278.1">
    <property type="nucleotide sequence ID" value="NZ_WMBQ01000002.1"/>
</dbReference>
<feature type="domain" description="Cytochrome c" evidence="5">
    <location>
        <begin position="29"/>
        <end position="110"/>
    </location>
</feature>
<evidence type="ECO:0000256" key="1">
    <source>
        <dbReference type="ARBA" id="ARBA00022617"/>
    </source>
</evidence>
<dbReference type="Proteomes" id="UP000440694">
    <property type="component" value="Unassembled WGS sequence"/>
</dbReference>
<accession>A0A6I3KJ75</accession>
<dbReference type="GO" id="GO:0009055">
    <property type="term" value="F:electron transfer activity"/>
    <property type="evidence" value="ECO:0007669"/>
    <property type="project" value="InterPro"/>
</dbReference>
<keyword evidence="2 4" id="KW-0479">Metal-binding</keyword>
<comment type="caution">
    <text evidence="6">The sequence shown here is derived from an EMBL/GenBank/DDBJ whole genome shotgun (WGS) entry which is preliminary data.</text>
</comment>
<protein>
    <submittedName>
        <fullName evidence="6">Cytochrome c</fullName>
    </submittedName>
</protein>
<dbReference type="SUPFAM" id="SSF46626">
    <property type="entry name" value="Cytochrome c"/>
    <property type="match status" value="1"/>
</dbReference>
<dbReference type="Gene3D" id="1.10.760.10">
    <property type="entry name" value="Cytochrome c-like domain"/>
    <property type="match status" value="1"/>
</dbReference>